<dbReference type="GO" id="GO:0005768">
    <property type="term" value="C:endosome"/>
    <property type="evidence" value="ECO:0007669"/>
    <property type="project" value="UniProtKB-SubCell"/>
</dbReference>
<feature type="region of interest" description="Disordered" evidence="6">
    <location>
        <begin position="797"/>
        <end position="862"/>
    </location>
</feature>
<dbReference type="Gene3D" id="3.90.190.10">
    <property type="entry name" value="Protein tyrosine phosphatase superfamily"/>
    <property type="match status" value="1"/>
</dbReference>
<dbReference type="PANTHER" id="PTHR23030">
    <property type="entry name" value="PCD6 INTERACTING PROTEIN-RELATED"/>
    <property type="match status" value="1"/>
</dbReference>
<feature type="compositionally biased region" description="Low complexity" evidence="6">
    <location>
        <begin position="814"/>
        <end position="833"/>
    </location>
</feature>
<dbReference type="Pfam" id="PF03097">
    <property type="entry name" value="BRO1"/>
    <property type="match status" value="1"/>
</dbReference>
<dbReference type="Proteomes" id="UP001445076">
    <property type="component" value="Unassembled WGS sequence"/>
</dbReference>
<dbReference type="InterPro" id="IPR003595">
    <property type="entry name" value="Tyr_Pase_cat"/>
</dbReference>
<feature type="region of interest" description="Disordered" evidence="6">
    <location>
        <begin position="958"/>
        <end position="990"/>
    </location>
</feature>
<proteinExistence type="predicted"/>
<dbReference type="InterPro" id="IPR038499">
    <property type="entry name" value="BRO1_sf"/>
</dbReference>
<evidence type="ECO:0000259" key="9">
    <source>
        <dbReference type="PROSITE" id="PS51180"/>
    </source>
</evidence>
<accession>A0AAW0XGL0</accession>
<dbReference type="PROSITE" id="PS50056">
    <property type="entry name" value="TYR_PHOSPHATASE_2"/>
    <property type="match status" value="1"/>
</dbReference>
<feature type="region of interest" description="Disordered" evidence="6">
    <location>
        <begin position="1860"/>
        <end position="1911"/>
    </location>
</feature>
<feature type="compositionally biased region" description="Basic and acidic residues" evidence="6">
    <location>
        <begin position="1862"/>
        <end position="1875"/>
    </location>
</feature>
<feature type="domain" description="BRO1" evidence="9">
    <location>
        <begin position="8"/>
        <end position="403"/>
    </location>
</feature>
<feature type="coiled-coil region" evidence="5">
    <location>
        <begin position="455"/>
        <end position="512"/>
    </location>
</feature>
<feature type="domain" description="Tyrosine specific protein phosphatases" evidence="8">
    <location>
        <begin position="1694"/>
        <end position="1772"/>
    </location>
</feature>
<dbReference type="PANTHER" id="PTHR23030:SF30">
    <property type="entry name" value="TYROSINE-PROTEIN PHOSPHATASE NON-RECEPTOR TYPE 23"/>
    <property type="match status" value="1"/>
</dbReference>
<evidence type="ECO:0000259" key="8">
    <source>
        <dbReference type="PROSITE" id="PS50056"/>
    </source>
</evidence>
<keyword evidence="5" id="KW-0175">Coiled coil</keyword>
<sequence length="1985" mass="214982">MEAVPRLPMLGFELKSSVESVEFGPKLRQYIRDHYNEDPDSYSTEIHELEALRASATHAPHDFTGCSILKKYYCQLHFILSRFPLSENPSISITFNWYDLYSSVVYNVTDIKYEMACILYNIGALHTDLGAMDARNTPDGMKISCTHFQCAAWAFQHLRETYPQPRESDLSPTLLTFMYNVALAQAQECILEKSMTDNRKPTIIAKVAMQVVEYLRAAMKSLWSGKSTDAVVTEIVGSRKLKMWHRYCEFKMTYHSAVALLYQGMQAEEQQKMGERLAYYQAAVDTLNEASKIAKNLEQQELITESLTFSHDVMGGKLTAAQKENEFVYHEKVPPISSLPEVKGASLVKGIPFSVTDPEVAGQDIFIKLVPLEAHQASSMYSEEKAKLLRHIGSSIQEKNEELETYLASMQLDSLALDSASETLPQELIESCADLNASNGIKKLKDIMAKISSFYHDINASLEDTKRLLEEEDEREREFLAMMGKRAPNMIIGELKREANKYREAHQSAQDNNTALHRAITTHMANLQLLSKPLEQVAAAIPSVASVEVQGDPTAKQEVKRLLGKVSEMQAQRSKWESQLRADIQADDVTKQLVTSQDDMEDFFQNELKKHDKLVSLLEQNMAAQGNILQALSEANAAYATTRRLTNQVQAQRTETISSLLASYNAYINILKKAEDAEEFYHKLEGQVNKLASRVKSVCRVQDEEREEVLSANVKKFTGSSVASKAPGGPMVPGQIPNLDAGASTASGPKLKDFLQHMKGGGMGVSSGMHSGMTAASVQVQPGAPGYVYSNQSSAYTSSMRPAPLGSEQNDPLTSCSGYTGSYSSQASAYHPSAPSPAPSPAPQCTGSPFKMPVTASPHHTPGQYYPQQSGASAYSANVGVAGYPAAQSSATPMPSTQAASYSSIINAPPTAATTVSQPSSYTASQVGSQHPSQFGYNVQYSPYSYQNVPGMTLTTPTVSTSAHSPHGMPQGSPLHGGATSEHKAASRQPQYGYGPGYSVTSSSTFSVNTVTSVASGSICSSSSGGTAQISQPLPSGQTNKASQGYYGYYPQQQSTISTASSVTATVPSVVSTTQISTQPPHPTSTQNYTQYPYQYPQAQANTAVPSVYSQAGANQFGYMSQDGSSYKGQTASTQAADLYSNQGATYSSGSYVSPMTGIYSTGTYTSLPSTTSSAQSSGNLQTTNTATYSSQAPNQWNVYSSYPQAGIVSNSTSQAGTVSTITSMSGDSNSVHSQKYPYSSASQLPTQSMLPGVSLMSQTSSQYNQTRQYNQGYSKPMMWAQYGDQQYQHPHQTQQPQQQPQQHPPHSLQQYSQQQQPQQACQPQAQQKPLEPQQPQQSQQSSLQPQSIQGANVQSVSAGATVSSVTSGISNLDLLSGIELTSPPTSQWSPLTPQPAGTRQSAESTKSVGGSSTQSVAAPDITSTSAASSQLTPATGSNLPNVVSSNTAALNTATNTSATISSSILDLTVLAKNRKPTVVDPLSDDEKLQKLAVETERLSKIVEGLDRKSLNGPTNLELKWKELVEVVEKECGELKVSVARCYPLKNRFADILPYDHTRVTLPSARDDYINASHVQLRSTEESFPLILTQAPMSATCVDFWTMIWEQQVEIIVCLNSDAEVKGQVYLPSETASSVDYGHFTVVLHSCRQAGSPVSLQRVLHVTHRTSKVTRVIIHLQFLGWPPSAMPENPSLLLQFLVEVHTFQRQQRNKLRPIVIQCVPGLGRSGVLTVLSAFIKEIHSNIAGGSLLDLTSLVVELSRQRRGGVQDKEHLHFLFSAALYYAQDVLMKRGILTNKATFEEGPREKTHVRHPSADLLSSYDLSRLKSKLGLDQEGGRSGSEDERLCSNSAAALLSNGSSAGVEHLKDGQKDLDKDSASSIASSGASSGVGQETDIDVNSGSGALEVSSGSQPVKTSGILDANFSSLPPSLAASMDPQQFKLDPPAPGKSCKITKDSFENPSGTLQKTDDPTDPFSGLDPLWSHKKS</sequence>
<dbReference type="InterPro" id="IPR000387">
    <property type="entry name" value="Tyr_Pase_dom"/>
</dbReference>
<evidence type="ECO:0000313" key="10">
    <source>
        <dbReference type="EMBL" id="KAK8738820.1"/>
    </source>
</evidence>
<evidence type="ECO:0000256" key="6">
    <source>
        <dbReference type="SAM" id="MobiDB-lite"/>
    </source>
</evidence>
<dbReference type="SMART" id="SM00194">
    <property type="entry name" value="PTPc"/>
    <property type="match status" value="1"/>
</dbReference>
<feature type="compositionally biased region" description="Polar residues" evidence="6">
    <location>
        <begin position="1383"/>
        <end position="1417"/>
    </location>
</feature>
<dbReference type="Gene3D" id="1.20.120.560">
    <property type="entry name" value="alix/aip1 in complex with the ypdl late domain"/>
    <property type="match status" value="1"/>
</dbReference>
<dbReference type="Pfam" id="PF13949">
    <property type="entry name" value="ALIX_LYPXL_bnd"/>
    <property type="match status" value="1"/>
</dbReference>
<evidence type="ECO:0000256" key="1">
    <source>
        <dbReference type="ARBA" id="ARBA00004177"/>
    </source>
</evidence>
<feature type="domain" description="Tyrosine-protein phosphatase" evidence="7">
    <location>
        <begin position="1546"/>
        <end position="1781"/>
    </location>
</feature>
<evidence type="ECO:0000256" key="2">
    <source>
        <dbReference type="ARBA" id="ARBA00004496"/>
    </source>
</evidence>
<dbReference type="SMART" id="SM01041">
    <property type="entry name" value="BRO1"/>
    <property type="match status" value="1"/>
</dbReference>
<comment type="subcellular location">
    <subcellularLocation>
        <location evidence="2">Cytoplasm</location>
    </subcellularLocation>
    <subcellularLocation>
        <location evidence="1">Endosome</location>
    </subcellularLocation>
</comment>
<keyword evidence="11" id="KW-1185">Reference proteome</keyword>
<feature type="compositionally biased region" description="Low complexity" evidence="6">
    <location>
        <begin position="1876"/>
        <end position="1889"/>
    </location>
</feature>
<evidence type="ECO:0000256" key="5">
    <source>
        <dbReference type="SAM" id="Coils"/>
    </source>
</evidence>
<evidence type="ECO:0000256" key="4">
    <source>
        <dbReference type="ARBA" id="ARBA00022753"/>
    </source>
</evidence>
<organism evidence="10 11">
    <name type="scientific">Cherax quadricarinatus</name>
    <name type="common">Australian red claw crayfish</name>
    <dbReference type="NCBI Taxonomy" id="27406"/>
    <lineage>
        <taxon>Eukaryota</taxon>
        <taxon>Metazoa</taxon>
        <taxon>Ecdysozoa</taxon>
        <taxon>Arthropoda</taxon>
        <taxon>Crustacea</taxon>
        <taxon>Multicrustacea</taxon>
        <taxon>Malacostraca</taxon>
        <taxon>Eumalacostraca</taxon>
        <taxon>Eucarida</taxon>
        <taxon>Decapoda</taxon>
        <taxon>Pleocyemata</taxon>
        <taxon>Astacidea</taxon>
        <taxon>Parastacoidea</taxon>
        <taxon>Parastacidae</taxon>
        <taxon>Cherax</taxon>
    </lineage>
</organism>
<dbReference type="PROSITE" id="PS51180">
    <property type="entry name" value="BRO1"/>
    <property type="match status" value="1"/>
</dbReference>
<feature type="region of interest" description="Disordered" evidence="6">
    <location>
        <begin position="1382"/>
        <end position="1417"/>
    </location>
</feature>
<evidence type="ECO:0000259" key="7">
    <source>
        <dbReference type="PROSITE" id="PS50055"/>
    </source>
</evidence>
<dbReference type="GO" id="GO:0048666">
    <property type="term" value="P:neuron development"/>
    <property type="evidence" value="ECO:0007669"/>
    <property type="project" value="UniProtKB-ARBA"/>
</dbReference>
<feature type="region of interest" description="Disordered" evidence="6">
    <location>
        <begin position="1927"/>
        <end position="1985"/>
    </location>
</feature>
<dbReference type="SMART" id="SM00404">
    <property type="entry name" value="PTPc_motif"/>
    <property type="match status" value="1"/>
</dbReference>
<dbReference type="InterPro" id="IPR025304">
    <property type="entry name" value="ALIX_V_dom"/>
</dbReference>
<evidence type="ECO:0008006" key="12">
    <source>
        <dbReference type="Google" id="ProtNLM"/>
    </source>
</evidence>
<feature type="compositionally biased region" description="Polar residues" evidence="6">
    <location>
        <begin position="1895"/>
        <end position="1911"/>
    </location>
</feature>
<keyword evidence="3" id="KW-0963">Cytoplasm</keyword>
<dbReference type="SUPFAM" id="SSF52799">
    <property type="entry name" value="(Phosphotyrosine protein) phosphatases II"/>
    <property type="match status" value="1"/>
</dbReference>
<dbReference type="PROSITE" id="PS50055">
    <property type="entry name" value="TYR_PHOSPHATASE_PTP"/>
    <property type="match status" value="1"/>
</dbReference>
<dbReference type="GO" id="GO:0043328">
    <property type="term" value="P:protein transport to vacuole involved in ubiquitin-dependent protein catabolic process via the multivesicular body sorting pathway"/>
    <property type="evidence" value="ECO:0007669"/>
    <property type="project" value="TreeGrafter"/>
</dbReference>
<dbReference type="Gene3D" id="1.20.140.50">
    <property type="entry name" value="alix/aip1 like domains"/>
    <property type="match status" value="1"/>
</dbReference>
<comment type="caution">
    <text evidence="10">The sequence shown here is derived from an EMBL/GenBank/DDBJ whole genome shotgun (WGS) entry which is preliminary data.</text>
</comment>
<feature type="region of interest" description="Disordered" evidence="6">
    <location>
        <begin position="1220"/>
        <end position="1244"/>
    </location>
</feature>
<reference evidence="10 11" key="1">
    <citation type="journal article" date="2024" name="BMC Genomics">
        <title>Genome assembly of redclaw crayfish (Cherax quadricarinatus) provides insights into its immune adaptation and hypoxia tolerance.</title>
        <authorList>
            <person name="Liu Z."/>
            <person name="Zheng J."/>
            <person name="Li H."/>
            <person name="Fang K."/>
            <person name="Wang S."/>
            <person name="He J."/>
            <person name="Zhou D."/>
            <person name="Weng S."/>
            <person name="Chi M."/>
            <person name="Gu Z."/>
            <person name="He J."/>
            <person name="Li F."/>
            <person name="Wang M."/>
        </authorList>
    </citation>
    <scope>NUCLEOTIDE SEQUENCE [LARGE SCALE GENOMIC DNA]</scope>
    <source>
        <strain evidence="10">ZL_2023a</strain>
    </source>
</reference>
<dbReference type="GO" id="GO:0004725">
    <property type="term" value="F:protein tyrosine phosphatase activity"/>
    <property type="evidence" value="ECO:0007669"/>
    <property type="project" value="InterPro"/>
</dbReference>
<dbReference type="InterPro" id="IPR029021">
    <property type="entry name" value="Prot-tyrosine_phosphatase-like"/>
</dbReference>
<protein>
    <recommendedName>
        <fullName evidence="12">Tyrosine-protein phosphatase non-receptor type 23</fullName>
    </recommendedName>
</protein>
<dbReference type="InterPro" id="IPR000242">
    <property type="entry name" value="PTP_cat"/>
</dbReference>
<feature type="region of interest" description="Disordered" evidence="6">
    <location>
        <begin position="1287"/>
        <end position="1352"/>
    </location>
</feature>
<dbReference type="PRINTS" id="PR00700">
    <property type="entry name" value="PRTYPHPHTASE"/>
</dbReference>
<dbReference type="Pfam" id="PF00102">
    <property type="entry name" value="Y_phosphatase"/>
    <property type="match status" value="1"/>
</dbReference>
<gene>
    <name evidence="10" type="ORF">OTU49_003692</name>
</gene>
<dbReference type="GO" id="GO:0032456">
    <property type="term" value="P:endocytic recycling"/>
    <property type="evidence" value="ECO:0007669"/>
    <property type="project" value="TreeGrafter"/>
</dbReference>
<name>A0AAW0XGL0_CHEQU</name>
<dbReference type="Gene3D" id="1.25.40.280">
    <property type="entry name" value="alix/aip1 like domains"/>
    <property type="match status" value="1"/>
</dbReference>
<feature type="region of interest" description="Disordered" evidence="6">
    <location>
        <begin position="1422"/>
        <end position="1441"/>
    </location>
</feature>
<keyword evidence="4" id="KW-0967">Endosome</keyword>
<dbReference type="InterPro" id="IPR004328">
    <property type="entry name" value="BRO1_dom"/>
</dbReference>
<dbReference type="GO" id="GO:0045022">
    <property type="term" value="P:early endosome to late endosome transport"/>
    <property type="evidence" value="ECO:0007669"/>
    <property type="project" value="TreeGrafter"/>
</dbReference>
<evidence type="ECO:0000256" key="3">
    <source>
        <dbReference type="ARBA" id="ARBA00022490"/>
    </source>
</evidence>
<dbReference type="EMBL" id="JARKIK010000038">
    <property type="protein sequence ID" value="KAK8738820.1"/>
    <property type="molecule type" value="Genomic_DNA"/>
</dbReference>
<evidence type="ECO:0000313" key="11">
    <source>
        <dbReference type="Proteomes" id="UP001445076"/>
    </source>
</evidence>